<evidence type="ECO:0000313" key="2">
    <source>
        <dbReference type="EMBL" id="GAA2315537.1"/>
    </source>
</evidence>
<comment type="caution">
    <text evidence="2">The sequence shown here is derived from an EMBL/GenBank/DDBJ whole genome shotgun (WGS) entry which is preliminary data.</text>
</comment>
<sequence>MGEDFTLSATERPGADLRPDCRGQASVGADFNPSATERRELVPGADAEASRLPVRGGPWIHRSSTASP</sequence>
<accession>A0ABN3F5G8</accession>
<dbReference type="Proteomes" id="UP001501584">
    <property type="component" value="Unassembled WGS sequence"/>
</dbReference>
<protein>
    <submittedName>
        <fullName evidence="2">Uncharacterized protein</fullName>
    </submittedName>
</protein>
<feature type="region of interest" description="Disordered" evidence="1">
    <location>
        <begin position="1"/>
        <end position="68"/>
    </location>
</feature>
<evidence type="ECO:0000313" key="3">
    <source>
        <dbReference type="Proteomes" id="UP001501584"/>
    </source>
</evidence>
<keyword evidence="3" id="KW-1185">Reference proteome</keyword>
<proteinExistence type="predicted"/>
<name>A0ABN3F5G8_9ACTN</name>
<organism evidence="2 3">
    <name type="scientific">Glycomyces rutgersensis</name>
    <dbReference type="NCBI Taxonomy" id="58115"/>
    <lineage>
        <taxon>Bacteria</taxon>
        <taxon>Bacillati</taxon>
        <taxon>Actinomycetota</taxon>
        <taxon>Actinomycetes</taxon>
        <taxon>Glycomycetales</taxon>
        <taxon>Glycomycetaceae</taxon>
        <taxon>Glycomyces</taxon>
    </lineage>
</organism>
<reference evidence="2 3" key="1">
    <citation type="journal article" date="2019" name="Int. J. Syst. Evol. Microbiol.">
        <title>The Global Catalogue of Microorganisms (GCM) 10K type strain sequencing project: providing services to taxonomists for standard genome sequencing and annotation.</title>
        <authorList>
            <consortium name="The Broad Institute Genomics Platform"/>
            <consortium name="The Broad Institute Genome Sequencing Center for Infectious Disease"/>
            <person name="Wu L."/>
            <person name="Ma J."/>
        </authorList>
    </citation>
    <scope>NUCLEOTIDE SEQUENCE [LARGE SCALE GENOMIC DNA]</scope>
    <source>
        <strain evidence="2 3">JCM 6238</strain>
    </source>
</reference>
<evidence type="ECO:0000256" key="1">
    <source>
        <dbReference type="SAM" id="MobiDB-lite"/>
    </source>
</evidence>
<dbReference type="EMBL" id="BAAASX010000001">
    <property type="protein sequence ID" value="GAA2315537.1"/>
    <property type="molecule type" value="Genomic_DNA"/>
</dbReference>
<gene>
    <name evidence="2" type="ORF">GCM10010403_00430</name>
</gene>